<accession>A0A127KNG4</accession>
<name>A0A127KNG4_9CAUD</name>
<dbReference type="EMBL" id="KU310944">
    <property type="protein sequence ID" value="AMO43637.1"/>
    <property type="molecule type" value="Genomic_DNA"/>
</dbReference>
<evidence type="ECO:0000313" key="2">
    <source>
        <dbReference type="EMBL" id="AMO43637.1"/>
    </source>
</evidence>
<gene>
    <name evidence="2" type="ORF">C171_00130</name>
</gene>
<reference evidence="2 3" key="1">
    <citation type="submission" date="2015-12" db="EMBL/GenBank/DDBJ databases">
        <title>Complete Genome Sequence of the Pseudomonas putida phage YMC11/06/C171_PPU_BP.</title>
        <authorList>
            <person name="Jeon J."/>
            <person name="Yong D."/>
            <person name="Lee K."/>
        </authorList>
    </citation>
    <scope>NUCLEOTIDE SEQUENCE [LARGE SCALE GENOMIC DNA]</scope>
</reference>
<feature type="region of interest" description="Disordered" evidence="1">
    <location>
        <begin position="51"/>
        <end position="95"/>
    </location>
</feature>
<dbReference type="RefSeq" id="YP_009275031.1">
    <property type="nucleotide sequence ID" value="NC_030923.1"/>
</dbReference>
<keyword evidence="3" id="KW-1185">Reference proteome</keyword>
<evidence type="ECO:0000313" key="3">
    <source>
        <dbReference type="Proteomes" id="UP000201907"/>
    </source>
</evidence>
<protein>
    <submittedName>
        <fullName evidence="2">Uncharacterized protein</fullName>
    </submittedName>
</protein>
<proteinExistence type="predicted"/>
<evidence type="ECO:0000256" key="1">
    <source>
        <dbReference type="SAM" id="MobiDB-lite"/>
    </source>
</evidence>
<organism evidence="2 3">
    <name type="scientific">Pseudomonas phage YMC11/06/C171_PPU_BP</name>
    <dbReference type="NCBI Taxonomy" id="1777063"/>
    <lineage>
        <taxon>Viruses</taxon>
        <taxon>Duplodnaviria</taxon>
        <taxon>Heunggongvirae</taxon>
        <taxon>Uroviricota</taxon>
        <taxon>Caudoviricetes</taxon>
        <taxon>Autographivirales</taxon>
        <taxon>Autoscriptoviridae</taxon>
        <taxon>Corkvirinae</taxon>
        <taxon>Kantovirus</taxon>
        <taxon>Kantovirus C171</taxon>
    </lineage>
</organism>
<dbReference type="Proteomes" id="UP000201907">
    <property type="component" value="Segment"/>
</dbReference>
<dbReference type="KEGG" id="vg:28801988"/>
<sequence>MAFESKGNVRYNKLAKREAKVQELRNEGTPESRKQLKAMLDWRPEWENAGHRRAVTPNGGMMHNPKGKRHVKGSSAKCDRINRGHRAKLNQGKGI</sequence>
<dbReference type="OrthoDB" id="20073at10239"/>
<dbReference type="GeneID" id="28801988"/>